<gene>
    <name evidence="2" type="ORF">GCM10011578_069380</name>
</gene>
<dbReference type="Proteomes" id="UP000653411">
    <property type="component" value="Unassembled WGS sequence"/>
</dbReference>
<accession>A0A917XJL3</accession>
<dbReference type="EMBL" id="BMML01000019">
    <property type="protein sequence ID" value="GGN31443.1"/>
    <property type="molecule type" value="Genomic_DNA"/>
</dbReference>
<feature type="region of interest" description="Disordered" evidence="1">
    <location>
        <begin position="1"/>
        <end position="286"/>
    </location>
</feature>
<comment type="caution">
    <text evidence="2">The sequence shown here is derived from an EMBL/GenBank/DDBJ whole genome shotgun (WGS) entry which is preliminary data.</text>
</comment>
<evidence type="ECO:0000313" key="2">
    <source>
        <dbReference type="EMBL" id="GGN31443.1"/>
    </source>
</evidence>
<keyword evidence="3" id="KW-1185">Reference proteome</keyword>
<evidence type="ECO:0000256" key="1">
    <source>
        <dbReference type="SAM" id="MobiDB-lite"/>
    </source>
</evidence>
<feature type="compositionally biased region" description="Basic and acidic residues" evidence="1">
    <location>
        <begin position="153"/>
        <end position="176"/>
    </location>
</feature>
<feature type="compositionally biased region" description="Basic and acidic residues" evidence="1">
    <location>
        <begin position="186"/>
        <end position="200"/>
    </location>
</feature>
<feature type="region of interest" description="Disordered" evidence="1">
    <location>
        <begin position="300"/>
        <end position="337"/>
    </location>
</feature>
<dbReference type="AlphaFoldDB" id="A0A917XJL3"/>
<reference evidence="2" key="2">
    <citation type="submission" date="2020-09" db="EMBL/GenBank/DDBJ databases">
        <authorList>
            <person name="Sun Q."/>
            <person name="Zhou Y."/>
        </authorList>
    </citation>
    <scope>NUCLEOTIDE SEQUENCE</scope>
    <source>
        <strain evidence="2">CGMCC 4.7110</strain>
    </source>
</reference>
<reference evidence="2" key="1">
    <citation type="journal article" date="2014" name="Int. J. Syst. Evol. Microbiol.">
        <title>Complete genome sequence of Corynebacterium casei LMG S-19264T (=DSM 44701T), isolated from a smear-ripened cheese.</title>
        <authorList>
            <consortium name="US DOE Joint Genome Institute (JGI-PGF)"/>
            <person name="Walter F."/>
            <person name="Albersmeier A."/>
            <person name="Kalinowski J."/>
            <person name="Ruckert C."/>
        </authorList>
    </citation>
    <scope>NUCLEOTIDE SEQUENCE</scope>
    <source>
        <strain evidence="2">CGMCC 4.7110</strain>
    </source>
</reference>
<protein>
    <submittedName>
        <fullName evidence="2">Uncharacterized protein</fullName>
    </submittedName>
</protein>
<feature type="compositionally biased region" description="Basic and acidic residues" evidence="1">
    <location>
        <begin position="1"/>
        <end position="19"/>
    </location>
</feature>
<feature type="compositionally biased region" description="Basic and acidic residues" evidence="1">
    <location>
        <begin position="126"/>
        <end position="141"/>
    </location>
</feature>
<feature type="compositionally biased region" description="Basic and acidic residues" evidence="1">
    <location>
        <begin position="209"/>
        <end position="250"/>
    </location>
</feature>
<sequence length="337" mass="35349">MTAADRRLDAGRDRGDRRPAAGTTGPRAGRRRPAAEAGQGAGAQGHPGPDQDAADGLGGTVGAGADERGGAYGAQRDEAGEEGRALRADPLHAHVPAHEPDDGDDGRLPQQRGRLRGVGSGQPRPAVEHGPGHRRLGRGEGAHGGGQQPWPERPQHRSREHREPDLAGQGAHREGEPAPVRPPPALDREGTGRDQRRPLEHPASGPSAVEERDQDRDHHRGAADEDARDRGFRGALGGEDRQVETDHPDGGEQGQPQPGARSQPAQPPCRAPPDERHEQQTGQCVTEELAARVRVVAQHTVGGEGAADEDVGERGQQGAAHGGRVHGDDARNPGGPD</sequence>
<organism evidence="2 3">
    <name type="scientific">Streptomyces fuscichromogenes</name>
    <dbReference type="NCBI Taxonomy" id="1324013"/>
    <lineage>
        <taxon>Bacteria</taxon>
        <taxon>Bacillati</taxon>
        <taxon>Actinomycetota</taxon>
        <taxon>Actinomycetes</taxon>
        <taxon>Kitasatosporales</taxon>
        <taxon>Streptomycetaceae</taxon>
        <taxon>Streptomyces</taxon>
    </lineage>
</organism>
<name>A0A917XJL3_9ACTN</name>
<evidence type="ECO:0000313" key="3">
    <source>
        <dbReference type="Proteomes" id="UP000653411"/>
    </source>
</evidence>
<proteinExistence type="predicted"/>
<feature type="compositionally biased region" description="Basic and acidic residues" evidence="1">
    <location>
        <begin position="65"/>
        <end position="100"/>
    </location>
</feature>